<proteinExistence type="predicted"/>
<organism evidence="3">
    <name type="scientific">Oscillatoriales cyanobacterium SpSt-402</name>
    <dbReference type="NCBI Taxonomy" id="2282168"/>
    <lineage>
        <taxon>Bacteria</taxon>
        <taxon>Bacillati</taxon>
        <taxon>Cyanobacteriota</taxon>
        <taxon>Cyanophyceae</taxon>
        <taxon>Oscillatoriophycideae</taxon>
        <taxon>Oscillatoriales</taxon>
    </lineage>
</organism>
<feature type="region of interest" description="Disordered" evidence="1">
    <location>
        <begin position="1"/>
        <end position="62"/>
    </location>
</feature>
<evidence type="ECO:0000256" key="1">
    <source>
        <dbReference type="SAM" id="MobiDB-lite"/>
    </source>
</evidence>
<feature type="transmembrane region" description="Helical" evidence="2">
    <location>
        <begin position="82"/>
        <end position="104"/>
    </location>
</feature>
<accession>A0A832H5W8</accession>
<evidence type="ECO:0000256" key="2">
    <source>
        <dbReference type="SAM" id="Phobius"/>
    </source>
</evidence>
<feature type="compositionally biased region" description="Polar residues" evidence="1">
    <location>
        <begin position="19"/>
        <end position="31"/>
    </location>
</feature>
<protein>
    <recommendedName>
        <fullName evidence="4">Cell division protein FtsL</fullName>
    </recommendedName>
</protein>
<comment type="caution">
    <text evidence="3">The sequence shown here is derived from an EMBL/GenBank/DDBJ whole genome shotgun (WGS) entry which is preliminary data.</text>
</comment>
<dbReference type="AlphaFoldDB" id="A0A832H5W8"/>
<feature type="compositionally biased region" description="Polar residues" evidence="1">
    <location>
        <begin position="1"/>
        <end position="10"/>
    </location>
</feature>
<gene>
    <name evidence="3" type="ORF">ENR47_11580</name>
</gene>
<dbReference type="EMBL" id="DSRD01000720">
    <property type="protein sequence ID" value="HGW94907.1"/>
    <property type="molecule type" value="Genomic_DNA"/>
</dbReference>
<keyword evidence="2" id="KW-0812">Transmembrane</keyword>
<evidence type="ECO:0008006" key="4">
    <source>
        <dbReference type="Google" id="ProtNLM"/>
    </source>
</evidence>
<reference evidence="3" key="1">
    <citation type="journal article" date="2020" name="mSystems">
        <title>Genome- and Community-Level Interaction Insights into Carbon Utilization and Element Cycling Functions of Hydrothermarchaeota in Hydrothermal Sediment.</title>
        <authorList>
            <person name="Zhou Z."/>
            <person name="Liu Y."/>
            <person name="Xu W."/>
            <person name="Pan J."/>
            <person name="Luo Z.H."/>
            <person name="Li M."/>
        </authorList>
    </citation>
    <scope>NUCLEOTIDE SEQUENCE [LARGE SCALE GENOMIC DNA]</scope>
    <source>
        <strain evidence="3">SpSt-402</strain>
    </source>
</reference>
<keyword evidence="2" id="KW-0472">Membrane</keyword>
<keyword evidence="2" id="KW-1133">Transmembrane helix</keyword>
<evidence type="ECO:0000313" key="3">
    <source>
        <dbReference type="EMBL" id="HGW94907.1"/>
    </source>
</evidence>
<sequence length="188" mass="20967">MTTAFKSTQVRPKPRRQQATRAQRSHLQTVNPVAPASAQPRRLAKPPLSAVPNSSPRPAVRQLPTRRPLPMWLRLLIQLQRGSVIVTFVLVTAALVLYGSTIYMQQHWSKEYRKLKTMQRSERQMIAAGELMKNQLIQQAEQPGAGLVQRGSEHTIVLEPAPSRPPAVAPIPMVTKVERSSESAPLGY</sequence>
<name>A0A832H5W8_9CYAN</name>